<dbReference type="RefSeq" id="WP_243377089.1">
    <property type="nucleotide sequence ID" value="NZ_JAKZJU020000001.1"/>
</dbReference>
<dbReference type="CDD" id="cd03135">
    <property type="entry name" value="GATase1_DJ-1"/>
    <property type="match status" value="1"/>
</dbReference>
<dbReference type="PANTHER" id="PTHR48094:SF12">
    <property type="entry name" value="PARKINSON DISEASE PROTEIN 7 HOMOLOG"/>
    <property type="match status" value="1"/>
</dbReference>
<gene>
    <name evidence="2" type="ORF">MUN46_006460</name>
</gene>
<accession>A0ABT7IMH5</accession>
<feature type="domain" description="DJ-1/PfpI" evidence="1">
    <location>
        <begin position="3"/>
        <end position="165"/>
    </location>
</feature>
<keyword evidence="3" id="KW-1185">Reference proteome</keyword>
<dbReference type="Proteomes" id="UP001165481">
    <property type="component" value="Unassembled WGS sequence"/>
</dbReference>
<dbReference type="InterPro" id="IPR002818">
    <property type="entry name" value="DJ-1/PfpI"/>
</dbReference>
<protein>
    <submittedName>
        <fullName evidence="2">DJ-1/PfpI family protein</fullName>
    </submittedName>
</protein>
<dbReference type="InterPro" id="IPR006287">
    <property type="entry name" value="DJ-1"/>
</dbReference>
<dbReference type="EMBL" id="JAKZJU020000001">
    <property type="protein sequence ID" value="MDL2059569.1"/>
    <property type="molecule type" value="Genomic_DNA"/>
</dbReference>
<name>A0ABT7IMH5_9BURK</name>
<reference evidence="2" key="1">
    <citation type="submission" date="2023-03" db="EMBL/GenBank/DDBJ databases">
        <title>Mesosutterella sp. nov. isolated from porcine feces.</title>
        <authorList>
            <person name="Yu S."/>
        </authorList>
    </citation>
    <scope>NUCLEOTIDE SEQUENCE</scope>
    <source>
        <strain evidence="2">AGMB02718</strain>
    </source>
</reference>
<organism evidence="2 3">
    <name type="scientific">Mesosutterella faecium</name>
    <dbReference type="NCBI Taxonomy" id="2925194"/>
    <lineage>
        <taxon>Bacteria</taxon>
        <taxon>Pseudomonadati</taxon>
        <taxon>Pseudomonadota</taxon>
        <taxon>Betaproteobacteria</taxon>
        <taxon>Burkholderiales</taxon>
        <taxon>Sutterellaceae</taxon>
        <taxon>Mesosutterella</taxon>
    </lineage>
</organism>
<evidence type="ECO:0000313" key="2">
    <source>
        <dbReference type="EMBL" id="MDL2059569.1"/>
    </source>
</evidence>
<dbReference type="PANTHER" id="PTHR48094">
    <property type="entry name" value="PROTEIN/NUCLEIC ACID DEGLYCASE DJ-1-RELATED"/>
    <property type="match status" value="1"/>
</dbReference>
<dbReference type="InterPro" id="IPR029062">
    <property type="entry name" value="Class_I_gatase-like"/>
</dbReference>
<proteinExistence type="predicted"/>
<evidence type="ECO:0000313" key="3">
    <source>
        <dbReference type="Proteomes" id="UP001165481"/>
    </source>
</evidence>
<dbReference type="Gene3D" id="3.40.50.880">
    <property type="match status" value="1"/>
</dbReference>
<dbReference type="SUPFAM" id="SSF52317">
    <property type="entry name" value="Class I glutamine amidotransferase-like"/>
    <property type="match status" value="1"/>
</dbReference>
<evidence type="ECO:0000259" key="1">
    <source>
        <dbReference type="Pfam" id="PF01965"/>
    </source>
</evidence>
<dbReference type="NCBIfam" id="TIGR01383">
    <property type="entry name" value="not_thiJ"/>
    <property type="match status" value="1"/>
</dbReference>
<sequence>MSKASVFFADGFEEIEALTAVDLLRRGGVQVDMVSLGEGLERTGAHGVKVLCELSLAQARWDSADMLVLPGGWPGAENLCRSEPLRAKLLEFAADPRRWIGAICAAPYVLGSLGLLRGRRATCYPGFEEKLGGAVATGARVERDGRIITGRGPGVATEFALALLEALEGAQKAGEVRDGLAL</sequence>
<comment type="caution">
    <text evidence="2">The sequence shown here is derived from an EMBL/GenBank/DDBJ whole genome shotgun (WGS) entry which is preliminary data.</text>
</comment>
<dbReference type="InterPro" id="IPR050325">
    <property type="entry name" value="Prot/Nucl_acid_deglycase"/>
</dbReference>
<dbReference type="Pfam" id="PF01965">
    <property type="entry name" value="DJ-1_PfpI"/>
    <property type="match status" value="1"/>
</dbReference>